<dbReference type="EMBL" id="LLKB01000001">
    <property type="protein sequence ID" value="KQC85921.1"/>
    <property type="molecule type" value="Genomic_DNA"/>
</dbReference>
<organism evidence="2 3">
    <name type="scientific">Butyribacter intestini</name>
    <dbReference type="NCBI Taxonomy" id="1703332"/>
    <lineage>
        <taxon>Bacteria</taxon>
        <taxon>Bacillati</taxon>
        <taxon>Bacillota</taxon>
        <taxon>Clostridia</taxon>
        <taxon>Lachnospirales</taxon>
        <taxon>Lachnospiraceae</taxon>
        <taxon>Butyribacter</taxon>
    </lineage>
</organism>
<protein>
    <submittedName>
        <fullName evidence="2">Uncharacterized protein</fullName>
    </submittedName>
</protein>
<evidence type="ECO:0000313" key="3">
    <source>
        <dbReference type="Proteomes" id="UP000050833"/>
    </source>
</evidence>
<dbReference type="AlphaFoldDB" id="A0AAW3JT19"/>
<keyword evidence="1" id="KW-0812">Transmembrane</keyword>
<dbReference type="Proteomes" id="UP000050833">
    <property type="component" value="Unassembled WGS sequence"/>
</dbReference>
<accession>A0AAW3JT19</accession>
<name>A0AAW3JT19_9FIRM</name>
<reference evidence="2 3" key="1">
    <citation type="submission" date="2015-10" db="EMBL/GenBank/DDBJ databases">
        <title>Butyribacter intestini gen. nov., sp. nov., a butyric acid-producing bacterium of the family Lachnospiraceae isolated from the human faeces.</title>
        <authorList>
            <person name="Zou Y."/>
            <person name="Xue W."/>
            <person name="Luo G."/>
            <person name="Lv M."/>
        </authorList>
    </citation>
    <scope>NUCLEOTIDE SEQUENCE [LARGE SCALE GENOMIC DNA]</scope>
    <source>
        <strain evidence="2 3">TF01-11</strain>
    </source>
</reference>
<feature type="transmembrane region" description="Helical" evidence="1">
    <location>
        <begin position="55"/>
        <end position="75"/>
    </location>
</feature>
<keyword evidence="1" id="KW-1133">Transmembrane helix</keyword>
<proteinExistence type="predicted"/>
<gene>
    <name evidence="2" type="ORF">APZ18_01600</name>
</gene>
<evidence type="ECO:0000256" key="1">
    <source>
        <dbReference type="SAM" id="Phobius"/>
    </source>
</evidence>
<evidence type="ECO:0000313" key="2">
    <source>
        <dbReference type="EMBL" id="KQC85921.1"/>
    </source>
</evidence>
<keyword evidence="1" id="KW-0472">Membrane</keyword>
<comment type="caution">
    <text evidence="2">The sequence shown here is derived from an EMBL/GenBank/DDBJ whole genome shotgun (WGS) entry which is preliminary data.</text>
</comment>
<sequence>MINGNDINCGRKEEKCRMFDSDEISERLTNRLIRKKTAELGEIEEYQQRIKKTIIYLRNFIIVFIIIVVIIVLCLKVL</sequence>
<keyword evidence="3" id="KW-1185">Reference proteome</keyword>